<feature type="repeat" description="PPR" evidence="4">
    <location>
        <begin position="345"/>
        <end position="380"/>
    </location>
</feature>
<dbReference type="PANTHER" id="PTHR47926">
    <property type="entry name" value="PENTATRICOPEPTIDE REPEAT-CONTAINING PROTEIN"/>
    <property type="match status" value="1"/>
</dbReference>
<dbReference type="GO" id="GO:0009451">
    <property type="term" value="P:RNA modification"/>
    <property type="evidence" value="ECO:0007669"/>
    <property type="project" value="InterPro"/>
</dbReference>
<dbReference type="EMBL" id="NCVQ01000006">
    <property type="protein sequence ID" value="PWZ20410.1"/>
    <property type="molecule type" value="Genomic_DNA"/>
</dbReference>
<evidence type="ECO:0000256" key="1">
    <source>
        <dbReference type="ARBA" id="ARBA00022737"/>
    </source>
</evidence>
<evidence type="ECO:0000313" key="5">
    <source>
        <dbReference type="EMBL" id="PWZ20410.1"/>
    </source>
</evidence>
<dbReference type="FunFam" id="1.25.40.10:FF:000793">
    <property type="entry name" value="Pentatricopeptide repeat-containing protein"/>
    <property type="match status" value="1"/>
</dbReference>
<organism evidence="5 6">
    <name type="scientific">Zea mays</name>
    <name type="common">Maize</name>
    <dbReference type="NCBI Taxonomy" id="4577"/>
    <lineage>
        <taxon>Eukaryota</taxon>
        <taxon>Viridiplantae</taxon>
        <taxon>Streptophyta</taxon>
        <taxon>Embryophyta</taxon>
        <taxon>Tracheophyta</taxon>
        <taxon>Spermatophyta</taxon>
        <taxon>Magnoliopsida</taxon>
        <taxon>Liliopsida</taxon>
        <taxon>Poales</taxon>
        <taxon>Poaceae</taxon>
        <taxon>PACMAD clade</taxon>
        <taxon>Panicoideae</taxon>
        <taxon>Andropogonodae</taxon>
        <taxon>Andropogoneae</taxon>
        <taxon>Tripsacinae</taxon>
        <taxon>Zea</taxon>
    </lineage>
</organism>
<reference evidence="5 6" key="1">
    <citation type="journal article" date="2018" name="Nat. Genet.">
        <title>Extensive intraspecific gene order and gene structural variations between Mo17 and other maize genomes.</title>
        <authorList>
            <person name="Sun S."/>
            <person name="Zhou Y."/>
            <person name="Chen J."/>
            <person name="Shi J."/>
            <person name="Zhao H."/>
            <person name="Zhao H."/>
            <person name="Song W."/>
            <person name="Zhang M."/>
            <person name="Cui Y."/>
            <person name="Dong X."/>
            <person name="Liu H."/>
            <person name="Ma X."/>
            <person name="Jiao Y."/>
            <person name="Wang B."/>
            <person name="Wei X."/>
            <person name="Stein J.C."/>
            <person name="Glaubitz J.C."/>
            <person name="Lu F."/>
            <person name="Yu G."/>
            <person name="Liang C."/>
            <person name="Fengler K."/>
            <person name="Li B."/>
            <person name="Rafalski A."/>
            <person name="Schnable P.S."/>
            <person name="Ware D.H."/>
            <person name="Buckler E.S."/>
            <person name="Lai J."/>
        </authorList>
    </citation>
    <scope>NUCLEOTIDE SEQUENCE [LARGE SCALE GENOMIC DNA]</scope>
    <source>
        <strain evidence="6">cv. Missouri 17</strain>
        <tissue evidence="5">Seedling</tissue>
    </source>
</reference>
<sequence>MGSGGIRNARPSSWLAAVAAAAAPPIAHAVLLTSGHLSSRASANSLLRVAPCSSACALILRLLLLHRLRPDHISLSFSLHACARVVPTTSRYPLTVTGLLHSLALRLGHARDVYVANAAVSSYFAASDVASADRLFAEVSTDVADVVTWTTMVTGHASSGGLGRARHFFDAMPERNVVSWNAMLSAYARAGMLTEARDLFDAMPTRNAATWSCMISGLVLSGRCWEALGLFGDMVHSSGIVPNEPALVSVVSACAQLRSLEHGAWVHAYAEQELQGAMSVVLASAIIDMYGKCGGIHSAIRVFAAMPMRNIYSWNAMITGLAMNGGERQALSLLWKMQMAGVQPNDITFIGLLSACTHSGLVNEGRRLFDSMIEDFGIQPFPQHYGLMVDLIGRSGRVMEALYFVKSMPVEPHPGLWGALASACKMHGKVELGEEVAKKLIELEPRHGSRYILLSNLYGSVNRWDDMASVRKILKRRKVPKGTGNAVVGMTSASLCVFPFTLGSSGSKPSYLGVQKSPPSLALCPATNNCVSTSEEISDSNHYAPPWNYNPKDGRSGKPITKEEAMKELIEVVTKTKPDNFTPRIVEKKDDYIRVEYESPIFGFVDDVEFWFPPGNKTMVQYRSASRSGFIDFNANKKRVKELRLALEKKGWASESNF</sequence>
<dbReference type="Pfam" id="PF07386">
    <property type="entry name" value="DUF1499"/>
    <property type="match status" value="1"/>
</dbReference>
<evidence type="ECO:0000256" key="3">
    <source>
        <dbReference type="ARBA" id="ARBA00061659"/>
    </source>
</evidence>
<protein>
    <submittedName>
        <fullName evidence="5">Pentatricopeptide repeat-containing protein</fullName>
    </submittedName>
</protein>
<gene>
    <name evidence="5" type="primary">PCMP-E101</name>
    <name evidence="5" type="ORF">Zm00014a_034461</name>
</gene>
<feature type="repeat" description="PPR" evidence="4">
    <location>
        <begin position="145"/>
        <end position="175"/>
    </location>
</feature>
<keyword evidence="1" id="KW-0677">Repeat</keyword>
<evidence type="ECO:0000313" key="6">
    <source>
        <dbReference type="Proteomes" id="UP000251960"/>
    </source>
</evidence>
<dbReference type="InterPro" id="IPR002885">
    <property type="entry name" value="PPR_rpt"/>
</dbReference>
<keyword evidence="2" id="KW-0809">Transit peptide</keyword>
<dbReference type="PANTHER" id="PTHR47926:SF463">
    <property type="entry name" value="PENTATRICOPEPTIDE REPEAT-CONTAINING PROTEIN"/>
    <property type="match status" value="1"/>
</dbReference>
<evidence type="ECO:0000256" key="2">
    <source>
        <dbReference type="ARBA" id="ARBA00022946"/>
    </source>
</evidence>
<dbReference type="Pfam" id="PF13041">
    <property type="entry name" value="PPR_2"/>
    <property type="match status" value="1"/>
</dbReference>
<dbReference type="InterPro" id="IPR046960">
    <property type="entry name" value="PPR_At4g14850-like_plant"/>
</dbReference>
<dbReference type="InterPro" id="IPR011990">
    <property type="entry name" value="TPR-like_helical_dom_sf"/>
</dbReference>
<accession>A0A3L6EHX1</accession>
<dbReference type="AlphaFoldDB" id="A0A3L6EHX1"/>
<dbReference type="NCBIfam" id="TIGR00756">
    <property type="entry name" value="PPR"/>
    <property type="match status" value="3"/>
</dbReference>
<feature type="repeat" description="PPR" evidence="4">
    <location>
        <begin position="310"/>
        <end position="344"/>
    </location>
</feature>
<dbReference type="PROSITE" id="PS51375">
    <property type="entry name" value="PPR"/>
    <property type="match status" value="4"/>
</dbReference>
<feature type="repeat" description="PPR" evidence="4">
    <location>
        <begin position="176"/>
        <end position="210"/>
    </location>
</feature>
<evidence type="ECO:0000256" key="4">
    <source>
        <dbReference type="PROSITE-ProRule" id="PRU00708"/>
    </source>
</evidence>
<dbReference type="Gene3D" id="1.25.40.10">
    <property type="entry name" value="Tetratricopeptide repeat domain"/>
    <property type="match status" value="3"/>
</dbReference>
<dbReference type="Proteomes" id="UP000251960">
    <property type="component" value="Chromosome 5"/>
</dbReference>
<dbReference type="GO" id="GO:0003723">
    <property type="term" value="F:RNA binding"/>
    <property type="evidence" value="ECO:0007669"/>
    <property type="project" value="InterPro"/>
</dbReference>
<comment type="similarity">
    <text evidence="3">Belongs to the PPR family. PCMP-E subfamily.</text>
</comment>
<dbReference type="InterPro" id="IPR046848">
    <property type="entry name" value="E_motif"/>
</dbReference>
<dbReference type="InterPro" id="IPR010865">
    <property type="entry name" value="DUF1499"/>
</dbReference>
<dbReference type="Pfam" id="PF20431">
    <property type="entry name" value="E_motif"/>
    <property type="match status" value="1"/>
</dbReference>
<dbReference type="Pfam" id="PF01535">
    <property type="entry name" value="PPR"/>
    <property type="match status" value="3"/>
</dbReference>
<proteinExistence type="inferred from homology"/>
<dbReference type="FunFam" id="1.25.40.10:FF:000334">
    <property type="entry name" value="Pentatricopeptide repeat-containing protein"/>
    <property type="match status" value="1"/>
</dbReference>
<name>A0A3L6EHX1_MAIZE</name>
<comment type="caution">
    <text evidence="5">The sequence shown here is derived from an EMBL/GenBank/DDBJ whole genome shotgun (WGS) entry which is preliminary data.</text>
</comment>
<dbReference type="ExpressionAtlas" id="A0A3L6EHX1">
    <property type="expression patterns" value="baseline and differential"/>
</dbReference>